<comment type="caution">
    <text evidence="2">The sequence shown here is derived from an EMBL/GenBank/DDBJ whole genome shotgun (WGS) entry which is preliminary data.</text>
</comment>
<feature type="domain" description="HTH cro/C1-type" evidence="1">
    <location>
        <begin position="15"/>
        <end position="57"/>
    </location>
</feature>
<dbReference type="Proteomes" id="UP001596540">
    <property type="component" value="Unassembled WGS sequence"/>
</dbReference>
<dbReference type="CDD" id="cd00093">
    <property type="entry name" value="HTH_XRE"/>
    <property type="match status" value="1"/>
</dbReference>
<evidence type="ECO:0000259" key="1">
    <source>
        <dbReference type="Pfam" id="PF01381"/>
    </source>
</evidence>
<reference evidence="3" key="1">
    <citation type="journal article" date="2019" name="Int. J. Syst. Evol. Microbiol.">
        <title>The Global Catalogue of Microorganisms (GCM) 10K type strain sequencing project: providing services to taxonomists for standard genome sequencing and annotation.</title>
        <authorList>
            <consortium name="The Broad Institute Genomics Platform"/>
            <consortium name="The Broad Institute Genome Sequencing Center for Infectious Disease"/>
            <person name="Wu L."/>
            <person name="Ma J."/>
        </authorList>
    </citation>
    <scope>NUCLEOTIDE SEQUENCE [LARGE SCALE GENOMIC DNA]</scope>
    <source>
        <strain evidence="3">CGMCC 4.7382</strain>
    </source>
</reference>
<accession>A0ABW2KNP0</accession>
<gene>
    <name evidence="2" type="ORF">ACFQRF_23980</name>
</gene>
<name>A0ABW2KNP0_9ACTN</name>
<proteinExistence type="predicted"/>
<dbReference type="SUPFAM" id="SSF47413">
    <property type="entry name" value="lambda repressor-like DNA-binding domains"/>
    <property type="match status" value="1"/>
</dbReference>
<organism evidence="2 3">
    <name type="scientific">Marinactinospora rubrisoli</name>
    <dbReference type="NCBI Taxonomy" id="2715399"/>
    <lineage>
        <taxon>Bacteria</taxon>
        <taxon>Bacillati</taxon>
        <taxon>Actinomycetota</taxon>
        <taxon>Actinomycetes</taxon>
        <taxon>Streptosporangiales</taxon>
        <taxon>Nocardiopsidaceae</taxon>
        <taxon>Marinactinospora</taxon>
    </lineage>
</organism>
<evidence type="ECO:0000313" key="3">
    <source>
        <dbReference type="Proteomes" id="UP001596540"/>
    </source>
</evidence>
<protein>
    <submittedName>
        <fullName evidence="2">Helix-turn-helix domain-containing protein</fullName>
    </submittedName>
</protein>
<sequence>MAALDLDALYVALDRRRRAHRMSWRAVAAQAGVSPSLLTRIGRGGPAPSADNLVRLLGWLDNGFDLAPYVDAPVRAAADYADERRAAGEA</sequence>
<dbReference type="InterPro" id="IPR001387">
    <property type="entry name" value="Cro/C1-type_HTH"/>
</dbReference>
<dbReference type="Pfam" id="PF01381">
    <property type="entry name" value="HTH_3"/>
    <property type="match status" value="1"/>
</dbReference>
<dbReference type="InterPro" id="IPR010982">
    <property type="entry name" value="Lambda_DNA-bd_dom_sf"/>
</dbReference>
<dbReference type="RefSeq" id="WP_379873444.1">
    <property type="nucleotide sequence ID" value="NZ_JBHTBH010000014.1"/>
</dbReference>
<evidence type="ECO:0000313" key="2">
    <source>
        <dbReference type="EMBL" id="MFC7330797.1"/>
    </source>
</evidence>
<keyword evidence="3" id="KW-1185">Reference proteome</keyword>
<dbReference type="EMBL" id="JBHTBH010000014">
    <property type="protein sequence ID" value="MFC7330797.1"/>
    <property type="molecule type" value="Genomic_DNA"/>
</dbReference>
<dbReference type="Gene3D" id="1.10.260.40">
    <property type="entry name" value="lambda repressor-like DNA-binding domains"/>
    <property type="match status" value="1"/>
</dbReference>